<reference evidence="2 3" key="1">
    <citation type="journal article" date="2018" name="Sci. Rep.">
        <title>Genomic signatures of local adaptation to the degree of environmental predictability in rotifers.</title>
        <authorList>
            <person name="Franch-Gras L."/>
            <person name="Hahn C."/>
            <person name="Garcia-Roger E.M."/>
            <person name="Carmona M.J."/>
            <person name="Serra M."/>
            <person name="Gomez A."/>
        </authorList>
    </citation>
    <scope>NUCLEOTIDE SEQUENCE [LARGE SCALE GENOMIC DNA]</scope>
    <source>
        <strain evidence="2">HYR1</strain>
    </source>
</reference>
<feature type="compositionally biased region" description="Basic residues" evidence="1">
    <location>
        <begin position="1"/>
        <end position="12"/>
    </location>
</feature>
<dbReference type="AlphaFoldDB" id="A0A3M7T187"/>
<dbReference type="EMBL" id="REGN01000457">
    <property type="protein sequence ID" value="RNA41786.1"/>
    <property type="molecule type" value="Genomic_DNA"/>
</dbReference>
<protein>
    <submittedName>
        <fullName evidence="2">Uncharacterized protein</fullName>
    </submittedName>
</protein>
<comment type="caution">
    <text evidence="2">The sequence shown here is derived from an EMBL/GenBank/DDBJ whole genome shotgun (WGS) entry which is preliminary data.</text>
</comment>
<evidence type="ECO:0000313" key="3">
    <source>
        <dbReference type="Proteomes" id="UP000276133"/>
    </source>
</evidence>
<sequence length="90" mass="10229">MDKINPKRKGNNRHNSNRDSDFHHHFDLGVFDNPSHKRMPHTPTSIQTSSGSASANVYFVNTMQFGNEGIYKTLYSEARNSYAIKATNDL</sequence>
<evidence type="ECO:0000313" key="2">
    <source>
        <dbReference type="EMBL" id="RNA41786.1"/>
    </source>
</evidence>
<feature type="region of interest" description="Disordered" evidence="1">
    <location>
        <begin position="1"/>
        <end position="51"/>
    </location>
</feature>
<proteinExistence type="predicted"/>
<gene>
    <name evidence="2" type="ORF">BpHYR1_051299</name>
</gene>
<accession>A0A3M7T187</accession>
<name>A0A3M7T187_BRAPC</name>
<feature type="compositionally biased region" description="Polar residues" evidence="1">
    <location>
        <begin position="42"/>
        <end position="51"/>
    </location>
</feature>
<feature type="compositionally biased region" description="Basic and acidic residues" evidence="1">
    <location>
        <begin position="16"/>
        <end position="27"/>
    </location>
</feature>
<keyword evidence="3" id="KW-1185">Reference proteome</keyword>
<dbReference type="Proteomes" id="UP000276133">
    <property type="component" value="Unassembled WGS sequence"/>
</dbReference>
<organism evidence="2 3">
    <name type="scientific">Brachionus plicatilis</name>
    <name type="common">Marine rotifer</name>
    <name type="synonym">Brachionus muelleri</name>
    <dbReference type="NCBI Taxonomy" id="10195"/>
    <lineage>
        <taxon>Eukaryota</taxon>
        <taxon>Metazoa</taxon>
        <taxon>Spiralia</taxon>
        <taxon>Gnathifera</taxon>
        <taxon>Rotifera</taxon>
        <taxon>Eurotatoria</taxon>
        <taxon>Monogononta</taxon>
        <taxon>Pseudotrocha</taxon>
        <taxon>Ploima</taxon>
        <taxon>Brachionidae</taxon>
        <taxon>Brachionus</taxon>
    </lineage>
</organism>
<evidence type="ECO:0000256" key="1">
    <source>
        <dbReference type="SAM" id="MobiDB-lite"/>
    </source>
</evidence>